<dbReference type="PROSITE" id="PS51114">
    <property type="entry name" value="FBA"/>
    <property type="match status" value="1"/>
</dbReference>
<dbReference type="SMART" id="SM00256">
    <property type="entry name" value="FBOX"/>
    <property type="match status" value="1"/>
</dbReference>
<dbReference type="InterPro" id="IPR036047">
    <property type="entry name" value="F-box-like_dom_sf"/>
</dbReference>
<keyword evidence="5" id="KW-1185">Reference proteome</keyword>
<keyword evidence="1" id="KW-0833">Ubl conjugation pathway</keyword>
<reference evidence="4" key="1">
    <citation type="submission" date="2025-08" db="UniProtKB">
        <authorList>
            <consortium name="Ensembl"/>
        </authorList>
    </citation>
    <scope>IDENTIFICATION</scope>
</reference>
<reference evidence="4" key="2">
    <citation type="submission" date="2025-09" db="UniProtKB">
        <authorList>
            <consortium name="Ensembl"/>
        </authorList>
    </citation>
    <scope>IDENTIFICATION</scope>
</reference>
<dbReference type="STRING" id="1676925.ENSPKIP00000030617"/>
<dbReference type="InterPro" id="IPR001810">
    <property type="entry name" value="F-box_dom"/>
</dbReference>
<dbReference type="SUPFAM" id="SSF49785">
    <property type="entry name" value="Galactose-binding domain-like"/>
    <property type="match status" value="1"/>
</dbReference>
<feature type="domain" description="F-box" evidence="2">
    <location>
        <begin position="22"/>
        <end position="69"/>
    </location>
</feature>
<dbReference type="InterPro" id="IPR039752">
    <property type="entry name" value="F-box_only"/>
</dbReference>
<evidence type="ECO:0000313" key="4">
    <source>
        <dbReference type="Ensembl" id="ENSPKIP00000030617.1"/>
    </source>
</evidence>
<dbReference type="SMART" id="SM01198">
    <property type="entry name" value="FBA"/>
    <property type="match status" value="1"/>
</dbReference>
<dbReference type="SUPFAM" id="SSF81383">
    <property type="entry name" value="F-box domain"/>
    <property type="match status" value="1"/>
</dbReference>
<evidence type="ECO:0000256" key="1">
    <source>
        <dbReference type="ARBA" id="ARBA00022786"/>
    </source>
</evidence>
<dbReference type="Pfam" id="PF00646">
    <property type="entry name" value="F-box"/>
    <property type="match status" value="1"/>
</dbReference>
<evidence type="ECO:0000259" key="2">
    <source>
        <dbReference type="PROSITE" id="PS50181"/>
    </source>
</evidence>
<dbReference type="InterPro" id="IPR007397">
    <property type="entry name" value="F-box-assoc_dom"/>
</dbReference>
<dbReference type="Ensembl" id="ENSPKIT00000011439.1">
    <property type="protein sequence ID" value="ENSPKIP00000030617.1"/>
    <property type="gene ID" value="ENSPKIG00000011406.1"/>
</dbReference>
<dbReference type="GO" id="GO:0006516">
    <property type="term" value="P:glycoprotein catabolic process"/>
    <property type="evidence" value="ECO:0007669"/>
    <property type="project" value="TreeGrafter"/>
</dbReference>
<name>A0A3B3SIQ5_9TELE</name>
<dbReference type="GO" id="GO:0019005">
    <property type="term" value="C:SCF ubiquitin ligase complex"/>
    <property type="evidence" value="ECO:0007669"/>
    <property type="project" value="TreeGrafter"/>
</dbReference>
<dbReference type="GO" id="GO:0031146">
    <property type="term" value="P:SCF-dependent proteasomal ubiquitin-dependent protein catabolic process"/>
    <property type="evidence" value="ECO:0007669"/>
    <property type="project" value="TreeGrafter"/>
</dbReference>
<evidence type="ECO:0000259" key="3">
    <source>
        <dbReference type="PROSITE" id="PS51114"/>
    </source>
</evidence>
<dbReference type="Gene3D" id="2.60.120.260">
    <property type="entry name" value="Galactose-binding domain-like"/>
    <property type="match status" value="1"/>
</dbReference>
<dbReference type="AlphaFoldDB" id="A0A3B3SIQ5"/>
<dbReference type="GO" id="GO:0036503">
    <property type="term" value="P:ERAD pathway"/>
    <property type="evidence" value="ECO:0007669"/>
    <property type="project" value="TreeGrafter"/>
</dbReference>
<protein>
    <submittedName>
        <fullName evidence="4">F-box only protein 6-like</fullName>
    </submittedName>
</protein>
<dbReference type="FunFam" id="1.20.1280.50:FF:000002">
    <property type="entry name" value="F-box only protein 44"/>
    <property type="match status" value="1"/>
</dbReference>
<feature type="domain" description="FBA" evidence="3">
    <location>
        <begin position="90"/>
        <end position="266"/>
    </location>
</feature>
<dbReference type="Pfam" id="PF04300">
    <property type="entry name" value="FBA"/>
    <property type="match status" value="1"/>
</dbReference>
<dbReference type="PANTHER" id="PTHR12125:SF12">
    <property type="entry name" value="F-BOX ONLY PROTEIN 6"/>
    <property type="match status" value="1"/>
</dbReference>
<proteinExistence type="predicted"/>
<dbReference type="FunFam" id="2.60.120.260:FF:000012">
    <property type="entry name" value="F-box only protein 2"/>
    <property type="match status" value="1"/>
</dbReference>
<accession>A0A3B3SIQ5</accession>
<dbReference type="Proteomes" id="UP000261540">
    <property type="component" value="Unplaced"/>
</dbReference>
<dbReference type="GO" id="GO:0005737">
    <property type="term" value="C:cytoplasm"/>
    <property type="evidence" value="ECO:0007669"/>
    <property type="project" value="TreeGrafter"/>
</dbReference>
<sequence length="275" mass="32056">MGQQISVECGESGPHTYEDTWGGQLPPIPDAVLEEVFFNIEGQDVVCVCRLVCQQWKEIVDSTSYWKGRCRREGLKPYNHNKTAKGWCQFYILSKRRQNLLKNPKADEDFSGWKIISNEGDKWIIEPESSFPDERVQKYFVTSYGSCIKSQLIDLSEEGYGPYLMDEIQPDIVISDWYSPRYDCGSRYEICVELLNHKQKIINRFRPNRVVFPQWNEMQWQQMTHVFRNYGPGVRFIKFTHGGRDTQYWAGWYGIRVTNSSVEIAPPGEMEPPGP</sequence>
<dbReference type="InterPro" id="IPR008979">
    <property type="entry name" value="Galactose-bd-like_sf"/>
</dbReference>
<evidence type="ECO:0000313" key="5">
    <source>
        <dbReference type="Proteomes" id="UP000261540"/>
    </source>
</evidence>
<dbReference type="PANTHER" id="PTHR12125">
    <property type="entry name" value="F-BOX ONLY PROTEIN 6-LIKE PROTEIN"/>
    <property type="match status" value="1"/>
</dbReference>
<organism evidence="4 5">
    <name type="scientific">Paramormyrops kingsleyae</name>
    <dbReference type="NCBI Taxonomy" id="1676925"/>
    <lineage>
        <taxon>Eukaryota</taxon>
        <taxon>Metazoa</taxon>
        <taxon>Chordata</taxon>
        <taxon>Craniata</taxon>
        <taxon>Vertebrata</taxon>
        <taxon>Euteleostomi</taxon>
        <taxon>Actinopterygii</taxon>
        <taxon>Neopterygii</taxon>
        <taxon>Teleostei</taxon>
        <taxon>Osteoglossocephala</taxon>
        <taxon>Osteoglossomorpha</taxon>
        <taxon>Osteoglossiformes</taxon>
        <taxon>Mormyridae</taxon>
        <taxon>Paramormyrops</taxon>
    </lineage>
</organism>
<dbReference type="GeneTree" id="ENSGT00940000159408"/>
<dbReference type="GO" id="GO:0061630">
    <property type="term" value="F:ubiquitin protein ligase activity"/>
    <property type="evidence" value="ECO:0007669"/>
    <property type="project" value="TreeGrafter"/>
</dbReference>
<dbReference type="Gene3D" id="1.20.1280.50">
    <property type="match status" value="1"/>
</dbReference>
<dbReference type="PROSITE" id="PS50181">
    <property type="entry name" value="FBOX"/>
    <property type="match status" value="1"/>
</dbReference>